<reference evidence="3 4" key="1">
    <citation type="submission" date="2016-10" db="EMBL/GenBank/DDBJ databases">
        <authorList>
            <person name="de Groot N.N."/>
        </authorList>
    </citation>
    <scope>NUCLEOTIDE SEQUENCE [LARGE SCALE GENOMIC DNA]</scope>
    <source>
        <strain evidence="3 4">L 420-91</strain>
    </source>
</reference>
<feature type="domain" description="N-acetyltransferase" evidence="1">
    <location>
        <begin position="1"/>
        <end position="146"/>
    </location>
</feature>
<evidence type="ECO:0000313" key="3">
    <source>
        <dbReference type="EMBL" id="SDG74721.1"/>
    </source>
</evidence>
<dbReference type="InterPro" id="IPR000182">
    <property type="entry name" value="GNAT_dom"/>
</dbReference>
<name>A0A1G7WRZ7_ANETH</name>
<gene>
    <name evidence="2" type="ORF">K3F53_04030</name>
    <name evidence="3" type="ORF">SAMN04489735_100295</name>
</gene>
<proteinExistence type="predicted"/>
<dbReference type="CDD" id="cd04301">
    <property type="entry name" value="NAT_SF"/>
    <property type="match status" value="1"/>
</dbReference>
<dbReference type="Gene3D" id="3.40.630.30">
    <property type="match status" value="1"/>
</dbReference>
<dbReference type="GeneID" id="97140527"/>
<protein>
    <submittedName>
        <fullName evidence="2">GNAT family N-acetyltransferase</fullName>
    </submittedName>
    <submittedName>
        <fullName evidence="3">Protein N-acetyltransferase, RimJ/RimL family</fullName>
    </submittedName>
</protein>
<dbReference type="EMBL" id="FNDE01000002">
    <property type="protein sequence ID" value="SDG74721.1"/>
    <property type="molecule type" value="Genomic_DNA"/>
</dbReference>
<accession>A0A1G7WRZ7</accession>
<dbReference type="Proteomes" id="UP000826616">
    <property type="component" value="Chromosome"/>
</dbReference>
<organism evidence="3 4">
    <name type="scientific">Aneurinibacillus thermoaerophilus</name>
    <dbReference type="NCBI Taxonomy" id="143495"/>
    <lineage>
        <taxon>Bacteria</taxon>
        <taxon>Bacillati</taxon>
        <taxon>Bacillota</taxon>
        <taxon>Bacilli</taxon>
        <taxon>Bacillales</taxon>
        <taxon>Paenibacillaceae</taxon>
        <taxon>Aneurinibacillus group</taxon>
        <taxon>Aneurinibacillus</taxon>
    </lineage>
</organism>
<dbReference type="OrthoDB" id="2869300at2"/>
<sequence length="154" mass="17190">MFIHELSPALFSRTREKLLRFIHVHGDRRITARAIRWLRALPAEMLEEEGNIVLIYTQNSKLLGCIAVYGYGTQESFLVVHQKAREQGIGTALTNAALSRLGKLYVRVAADNTASLKTCFTIGMVAFACVRGVTGKPTLWLAAGDWRKEDVKTI</sequence>
<evidence type="ECO:0000313" key="5">
    <source>
        <dbReference type="Proteomes" id="UP000826616"/>
    </source>
</evidence>
<dbReference type="AlphaFoldDB" id="A0A1G7WRZ7"/>
<keyword evidence="5" id="KW-1185">Reference proteome</keyword>
<reference evidence="2 5" key="2">
    <citation type="submission" date="2021-08" db="EMBL/GenBank/DDBJ databases">
        <title>Complete genome sequence of the strain Aneurinibacillus thermoaerophilus CCM 8960.</title>
        <authorList>
            <person name="Musilova J."/>
            <person name="Kourilova X."/>
            <person name="Pernicova I."/>
            <person name="Bezdicek M."/>
            <person name="Lengerova M."/>
            <person name="Obruca S."/>
            <person name="Sedlar K."/>
        </authorList>
    </citation>
    <scope>NUCLEOTIDE SEQUENCE [LARGE SCALE GENOMIC DNA]</scope>
    <source>
        <strain evidence="2 5">CCM 8960</strain>
    </source>
</reference>
<evidence type="ECO:0000313" key="4">
    <source>
        <dbReference type="Proteomes" id="UP000198956"/>
    </source>
</evidence>
<dbReference type="InterPro" id="IPR016181">
    <property type="entry name" value="Acyl_CoA_acyltransferase"/>
</dbReference>
<dbReference type="Pfam" id="PF13673">
    <property type="entry name" value="Acetyltransf_10"/>
    <property type="match status" value="1"/>
</dbReference>
<dbReference type="Proteomes" id="UP000198956">
    <property type="component" value="Unassembled WGS sequence"/>
</dbReference>
<dbReference type="PROSITE" id="PS51186">
    <property type="entry name" value="GNAT"/>
    <property type="match status" value="1"/>
</dbReference>
<evidence type="ECO:0000259" key="1">
    <source>
        <dbReference type="PROSITE" id="PS51186"/>
    </source>
</evidence>
<dbReference type="EMBL" id="CP080764">
    <property type="protein sequence ID" value="QYY43427.1"/>
    <property type="molecule type" value="Genomic_DNA"/>
</dbReference>
<dbReference type="RefSeq" id="WP_057899718.1">
    <property type="nucleotide sequence ID" value="NZ_CP080764.1"/>
</dbReference>
<evidence type="ECO:0000313" key="2">
    <source>
        <dbReference type="EMBL" id="QYY43427.1"/>
    </source>
</evidence>
<dbReference type="SUPFAM" id="SSF55729">
    <property type="entry name" value="Acyl-CoA N-acyltransferases (Nat)"/>
    <property type="match status" value="1"/>
</dbReference>
<dbReference type="GO" id="GO:0016747">
    <property type="term" value="F:acyltransferase activity, transferring groups other than amino-acyl groups"/>
    <property type="evidence" value="ECO:0007669"/>
    <property type="project" value="InterPro"/>
</dbReference>
<keyword evidence="3" id="KW-0808">Transferase</keyword>